<dbReference type="PANTHER" id="PTHR22642">
    <property type="entry name" value="IMIDAZOLONEPROPIONASE"/>
    <property type="match status" value="1"/>
</dbReference>
<dbReference type="SUPFAM" id="SSF51338">
    <property type="entry name" value="Composite domain of metallo-dependent hydrolases"/>
    <property type="match status" value="1"/>
</dbReference>
<dbReference type="InterPro" id="IPR032466">
    <property type="entry name" value="Metal_Hydrolase"/>
</dbReference>
<feature type="chain" id="PRO_5047212016" evidence="1">
    <location>
        <begin position="22"/>
        <end position="555"/>
    </location>
</feature>
<organism evidence="3 4">
    <name type="scientific">Frateuria flava</name>
    <dbReference type="NCBI Taxonomy" id="2821489"/>
    <lineage>
        <taxon>Bacteria</taxon>
        <taxon>Pseudomonadati</taxon>
        <taxon>Pseudomonadota</taxon>
        <taxon>Gammaproteobacteria</taxon>
        <taxon>Lysobacterales</taxon>
        <taxon>Rhodanobacteraceae</taxon>
        <taxon>Frateuria</taxon>
    </lineage>
</organism>
<evidence type="ECO:0000256" key="1">
    <source>
        <dbReference type="SAM" id="SignalP"/>
    </source>
</evidence>
<dbReference type="EMBL" id="JAGJRS010000034">
    <property type="protein sequence ID" value="MBP1475672.1"/>
    <property type="molecule type" value="Genomic_DNA"/>
</dbReference>
<proteinExistence type="predicted"/>
<keyword evidence="1" id="KW-0732">Signal</keyword>
<feature type="domain" description="Amidohydrolase 3" evidence="2">
    <location>
        <begin position="70"/>
        <end position="551"/>
    </location>
</feature>
<dbReference type="Gene3D" id="3.10.310.70">
    <property type="match status" value="1"/>
</dbReference>
<sequence length="555" mass="59840">MNRTLRLSLLALLATAPTLQAADLYVHNVKGYTLDSQGKLQRFDALLVDDGKVVATGADNTLARRAGDAKVVDGHGKTLLPGLIDAHGHVLELGYALTQADLTGTQSLDEALARVKDYAKSHPDARWIIGGGWNQVIWKLGRFPTASELDAVVSDRPVWLSRVDGHAAWANTAAMKLAGITRDTKDPPGGRIERDAQGNPTGVFVDGAAALVGAVVPEPTDNERALALDTALAEMARVGLTGVDDAGIDLPNYRLYKRYADEHKLTARIYAMIRDTGDAFDTITAGAPLDGYGDGYLTVHAVKLFADGALGSRGAAMLKPYSDDPHNHGLLFMSPGTMESKIEKAFAKGYQVNIHAIGDAANREVLDSFAAAYKVHPGAKALRNRVEHAQIVSLKDIPRFVPLNLIASMQPTHATSDMNMAEDRVGQARIAGAYAWRRFLKQGTVVAFGSDFPVESPNPFFGLHAAVTRQDHQNQPPGGWYPDQKLSLVEALRAFTLSAAYAGHAEKTQGTLEPGKYADFILVDQDIFSVHPQDIWKTRVLGTWVGGKQVYPAGK</sequence>
<feature type="signal peptide" evidence="1">
    <location>
        <begin position="1"/>
        <end position="21"/>
    </location>
</feature>
<dbReference type="InterPro" id="IPR033932">
    <property type="entry name" value="YtcJ-like"/>
</dbReference>
<reference evidence="3 4" key="1">
    <citation type="submission" date="2021-04" db="EMBL/GenBank/DDBJ databases">
        <authorList>
            <person name="Huq M.A."/>
        </authorList>
    </citation>
    <scope>NUCLEOTIDE SEQUENCE [LARGE SCALE GENOMIC DNA]</scope>
    <source>
        <strain evidence="3 4">MAH-13</strain>
    </source>
</reference>
<dbReference type="Pfam" id="PF07969">
    <property type="entry name" value="Amidohydro_3"/>
    <property type="match status" value="1"/>
</dbReference>
<dbReference type="InterPro" id="IPR011059">
    <property type="entry name" value="Metal-dep_hydrolase_composite"/>
</dbReference>
<dbReference type="Gene3D" id="2.30.40.10">
    <property type="entry name" value="Urease, subunit C, domain 1"/>
    <property type="match status" value="1"/>
</dbReference>
<name>A0ABS4DRI7_9GAMM</name>
<protein>
    <submittedName>
        <fullName evidence="3">Amidohydrolase</fullName>
    </submittedName>
</protein>
<keyword evidence="4" id="KW-1185">Reference proteome</keyword>
<comment type="caution">
    <text evidence="3">The sequence shown here is derived from an EMBL/GenBank/DDBJ whole genome shotgun (WGS) entry which is preliminary data.</text>
</comment>
<dbReference type="Gene3D" id="3.20.20.140">
    <property type="entry name" value="Metal-dependent hydrolases"/>
    <property type="match status" value="1"/>
</dbReference>
<evidence type="ECO:0000259" key="2">
    <source>
        <dbReference type="Pfam" id="PF07969"/>
    </source>
</evidence>
<dbReference type="PANTHER" id="PTHR22642:SF2">
    <property type="entry name" value="PROTEIN LONG AFTER FAR-RED 3"/>
    <property type="match status" value="1"/>
</dbReference>
<accession>A0ABS4DRI7</accession>
<dbReference type="RefSeq" id="WP_209622814.1">
    <property type="nucleotide sequence ID" value="NZ_JAGJRS010000034.1"/>
</dbReference>
<dbReference type="CDD" id="cd01300">
    <property type="entry name" value="YtcJ_like"/>
    <property type="match status" value="1"/>
</dbReference>
<dbReference type="InterPro" id="IPR013108">
    <property type="entry name" value="Amidohydro_3"/>
</dbReference>
<evidence type="ECO:0000313" key="4">
    <source>
        <dbReference type="Proteomes" id="UP000823790"/>
    </source>
</evidence>
<gene>
    <name evidence="3" type="ORF">J7I44_15280</name>
</gene>
<evidence type="ECO:0000313" key="3">
    <source>
        <dbReference type="EMBL" id="MBP1475672.1"/>
    </source>
</evidence>
<dbReference type="Proteomes" id="UP000823790">
    <property type="component" value="Unassembled WGS sequence"/>
</dbReference>
<dbReference type="SUPFAM" id="SSF51556">
    <property type="entry name" value="Metallo-dependent hydrolases"/>
    <property type="match status" value="1"/>
</dbReference>